<comment type="caution">
    <text evidence="3">The sequence shown here is derived from an EMBL/GenBank/DDBJ whole genome shotgun (WGS) entry which is preliminary data.</text>
</comment>
<keyword evidence="4" id="KW-1185">Reference proteome</keyword>
<keyword evidence="2" id="KW-0732">Signal</keyword>
<gene>
    <name evidence="3" type="ORF">HINF_LOCUS15396</name>
</gene>
<evidence type="ECO:0000313" key="3">
    <source>
        <dbReference type="EMBL" id="CAL5997747.1"/>
    </source>
</evidence>
<evidence type="ECO:0000256" key="2">
    <source>
        <dbReference type="SAM" id="SignalP"/>
    </source>
</evidence>
<organism evidence="3 4">
    <name type="scientific">Hexamita inflata</name>
    <dbReference type="NCBI Taxonomy" id="28002"/>
    <lineage>
        <taxon>Eukaryota</taxon>
        <taxon>Metamonada</taxon>
        <taxon>Diplomonadida</taxon>
        <taxon>Hexamitidae</taxon>
        <taxon>Hexamitinae</taxon>
        <taxon>Hexamita</taxon>
    </lineage>
</organism>
<dbReference type="EMBL" id="CAXDID020000037">
    <property type="protein sequence ID" value="CAL5997747.1"/>
    <property type="molecule type" value="Genomic_DNA"/>
</dbReference>
<keyword evidence="1" id="KW-0812">Transmembrane</keyword>
<evidence type="ECO:0000256" key="1">
    <source>
        <dbReference type="SAM" id="Phobius"/>
    </source>
</evidence>
<feature type="signal peptide" evidence="2">
    <location>
        <begin position="1"/>
        <end position="20"/>
    </location>
</feature>
<accession>A0ABP1HME9</accession>
<evidence type="ECO:0000313" key="4">
    <source>
        <dbReference type="Proteomes" id="UP001642409"/>
    </source>
</evidence>
<dbReference type="Proteomes" id="UP001642409">
    <property type="component" value="Unassembled WGS sequence"/>
</dbReference>
<reference evidence="3 4" key="1">
    <citation type="submission" date="2024-07" db="EMBL/GenBank/DDBJ databases">
        <authorList>
            <person name="Akdeniz Z."/>
        </authorList>
    </citation>
    <scope>NUCLEOTIDE SEQUENCE [LARGE SCALE GENOMIC DNA]</scope>
</reference>
<feature type="chain" id="PRO_5045198981" evidence="2">
    <location>
        <begin position="21"/>
        <end position="256"/>
    </location>
</feature>
<proteinExistence type="predicted"/>
<sequence>MLTHFQNAILAFSLSSWASAVFQIEAHCGEKLGCLQRGSKSQTVLESRLNSFSCGKVAMKQTFLTSLEARFKVFIFLFPEIESISFKQFALKSAYSRFTRSFRSTVCRKLPRRSRCVILTCRLIPCVEHRRLQTITSEVACVGILSTCSSVWCSASKQVASLTLPPVNFVSSEILQGYYILLSVGFIVWSGYLYFQIFATIMIININYQLLSHVNLKQDLEMKLYIKNLTLYQIQGCFSQLQNDHFSKLHSKLSAC</sequence>
<name>A0ABP1HME9_9EUKA</name>
<keyword evidence="1" id="KW-1133">Transmembrane helix</keyword>
<feature type="transmembrane region" description="Helical" evidence="1">
    <location>
        <begin position="178"/>
        <end position="204"/>
    </location>
</feature>
<keyword evidence="1" id="KW-0472">Membrane</keyword>
<protein>
    <submittedName>
        <fullName evidence="3">Hypothetical_protein</fullName>
    </submittedName>
</protein>